<evidence type="ECO:0000313" key="4">
    <source>
        <dbReference type="Proteomes" id="UP000676386"/>
    </source>
</evidence>
<feature type="domain" description="4'-phosphopantetheinyl transferase" evidence="2">
    <location>
        <begin position="2"/>
        <end position="76"/>
    </location>
</feature>
<reference evidence="3 4" key="1">
    <citation type="submission" date="2021-04" db="EMBL/GenBank/DDBJ databases">
        <title>Chitinophaga sp. nov., isolated from the rhizosphere soil.</title>
        <authorList>
            <person name="He S."/>
        </authorList>
    </citation>
    <scope>NUCLEOTIDE SEQUENCE [LARGE SCALE GENOMIC DNA]</scope>
    <source>
        <strain evidence="3 4">2R12</strain>
    </source>
</reference>
<proteinExistence type="predicted"/>
<evidence type="ECO:0000313" key="3">
    <source>
        <dbReference type="EMBL" id="MBS0031992.1"/>
    </source>
</evidence>
<dbReference type="GO" id="GO:0016740">
    <property type="term" value="F:transferase activity"/>
    <property type="evidence" value="ECO:0007669"/>
    <property type="project" value="UniProtKB-KW"/>
</dbReference>
<dbReference type="InterPro" id="IPR037143">
    <property type="entry name" value="4-PPantetheinyl_Trfase_dom_sf"/>
</dbReference>
<dbReference type="SUPFAM" id="SSF56214">
    <property type="entry name" value="4'-phosphopantetheinyl transferase"/>
    <property type="match status" value="1"/>
</dbReference>
<accession>A0ABS5JC05</accession>
<sequence length="196" mass="21962">MIGNDIVDLALAAQESNIHRRGFIDKLFLLHEKEMIATASQPSVMVWLLWSCKEAVYKIVHRATGERKFAPWEFACRLSSSYDDEGTLPREMSGRFMVSSPASMSGIVVHQEQTYYFQSRIIHDYIHTYAAVSPLLLAQMRVFAGSYAVAPSILPSAAVLYKDESGIPYILDRETGIVTPVSLSHHGKYFGMANMP</sequence>
<keyword evidence="4" id="KW-1185">Reference proteome</keyword>
<evidence type="ECO:0000259" key="2">
    <source>
        <dbReference type="Pfam" id="PF01648"/>
    </source>
</evidence>
<dbReference type="Pfam" id="PF01648">
    <property type="entry name" value="ACPS"/>
    <property type="match status" value="1"/>
</dbReference>
<dbReference type="RefSeq" id="WP_211977153.1">
    <property type="nucleotide sequence ID" value="NZ_CBFHAM010000018.1"/>
</dbReference>
<dbReference type="Proteomes" id="UP000676386">
    <property type="component" value="Unassembled WGS sequence"/>
</dbReference>
<dbReference type="Gene3D" id="3.90.470.20">
    <property type="entry name" value="4'-phosphopantetheinyl transferase domain"/>
    <property type="match status" value="1"/>
</dbReference>
<dbReference type="InterPro" id="IPR008278">
    <property type="entry name" value="4-PPantetheinyl_Trfase_dom"/>
</dbReference>
<name>A0ABS5JC05_9BACT</name>
<protein>
    <submittedName>
        <fullName evidence="3">4-phosphopantetheinyl transferase family protein</fullName>
    </submittedName>
</protein>
<organism evidence="3 4">
    <name type="scientific">Chitinophaga hostae</name>
    <dbReference type="NCBI Taxonomy" id="2831022"/>
    <lineage>
        <taxon>Bacteria</taxon>
        <taxon>Pseudomonadati</taxon>
        <taxon>Bacteroidota</taxon>
        <taxon>Chitinophagia</taxon>
        <taxon>Chitinophagales</taxon>
        <taxon>Chitinophagaceae</taxon>
        <taxon>Chitinophaga</taxon>
    </lineage>
</organism>
<comment type="caution">
    <text evidence="3">The sequence shown here is derived from an EMBL/GenBank/DDBJ whole genome shotgun (WGS) entry which is preliminary data.</text>
</comment>
<dbReference type="EMBL" id="JAGTXB010000027">
    <property type="protein sequence ID" value="MBS0031992.1"/>
    <property type="molecule type" value="Genomic_DNA"/>
</dbReference>
<gene>
    <name evidence="3" type="ORF">KE626_31965</name>
</gene>
<keyword evidence="1 3" id="KW-0808">Transferase</keyword>
<evidence type="ECO:0000256" key="1">
    <source>
        <dbReference type="ARBA" id="ARBA00022679"/>
    </source>
</evidence>